<evidence type="ECO:0000313" key="3">
    <source>
        <dbReference type="Proteomes" id="UP001341245"/>
    </source>
</evidence>
<dbReference type="EMBL" id="JASGXD010000002">
    <property type="protein sequence ID" value="KAK6007430.1"/>
    <property type="molecule type" value="Genomic_DNA"/>
</dbReference>
<dbReference type="PANTHER" id="PTHR43539">
    <property type="entry name" value="FLAVIN-BINDING MONOOXYGENASE-LIKE PROTEIN (AFU_ORTHOLOGUE AFUA_4G09220)"/>
    <property type="match status" value="1"/>
</dbReference>
<dbReference type="Gene3D" id="3.50.50.60">
    <property type="entry name" value="FAD/NAD(P)-binding domain"/>
    <property type="match status" value="2"/>
</dbReference>
<reference evidence="2 3" key="1">
    <citation type="submission" date="2023-11" db="EMBL/GenBank/DDBJ databases">
        <title>Draft genome sequence and annotation of the polyextremotolerant black yeast-like fungus Aureobasidium pullulans NRRL 62042.</title>
        <authorList>
            <person name="Dielentheis-Frenken M.R.E."/>
            <person name="Wibberg D."/>
            <person name="Blank L.M."/>
            <person name="Tiso T."/>
        </authorList>
    </citation>
    <scope>NUCLEOTIDE SEQUENCE [LARGE SCALE GENOMIC DNA]</scope>
    <source>
        <strain evidence="2 3">NRRL 62042</strain>
    </source>
</reference>
<dbReference type="InterPro" id="IPR036188">
    <property type="entry name" value="FAD/NAD-bd_sf"/>
</dbReference>
<evidence type="ECO:0000256" key="1">
    <source>
        <dbReference type="ARBA" id="ARBA00023002"/>
    </source>
</evidence>
<gene>
    <name evidence="2" type="ORF">QM012_004244</name>
</gene>
<dbReference type="Proteomes" id="UP001341245">
    <property type="component" value="Unassembled WGS sequence"/>
</dbReference>
<dbReference type="InterPro" id="IPR050982">
    <property type="entry name" value="Auxin_biosynth/cation_transpt"/>
</dbReference>
<keyword evidence="1" id="KW-0560">Oxidoreductase</keyword>
<dbReference type="Pfam" id="PF13738">
    <property type="entry name" value="Pyr_redox_3"/>
    <property type="match status" value="1"/>
</dbReference>
<proteinExistence type="predicted"/>
<evidence type="ECO:0000313" key="2">
    <source>
        <dbReference type="EMBL" id="KAK6007430.1"/>
    </source>
</evidence>
<evidence type="ECO:0008006" key="4">
    <source>
        <dbReference type="Google" id="ProtNLM"/>
    </source>
</evidence>
<keyword evidence="3" id="KW-1185">Reference proteome</keyword>
<name>A0ABR0TUB4_AURPU</name>
<accession>A0ABR0TUB4</accession>
<protein>
    <recommendedName>
        <fullName evidence="4">FAD/NAD(P)-binding domain-containing protein</fullName>
    </recommendedName>
</protein>
<sequence length="641" mass="70454">MPFLSSMIHAEEHKSATQDAQPNLRSLMAEHALPDVHSAAADLTCMSGSEATSVARTALERFNAALNVDSTDELEKCFFPEQAFWKDQLALTWHLRTFISPARIAKNLLETKKLRELAGNFEITGEAKFIQAGPHLKFIVCPFGFKTGSPAATCSGVMWLLPVSRQASDDDSPNPTWKIWILSTKLENLDTHPEDESLLHSAGNCSKDLTEIKTDVFIVGAGNAAMALAARLKALGVHSVMVDRNASVGDNWALRYDCMKFHVPTSFCELPYLRYPDELQGEMLTKDDLAEHVKKYAHSFNLDIINSAEIVKTTRGEDGQWQIKFKTADKSEVTVTARHLVQATGIGSQKPYLPPTTNQKAYKGTSLHSSDFKNAEKLKAQGIKSVCIVGSANTAFDVLEDCHSAGLSVTMLARSPTYIVPLSYIRDKHSLGAYDYGVEAADNLFMMLPAIVDAQLGRGLFASFAAQEPDRYLALKELGFPVFDSLDSRAALMHNLIERGGGHYVDTGATALLTQKQVGFVGGVEPKEYTSTGLVLFDGTNLETDAVIWCTGFSDKDVRQTVNDILKISLPVDATWGVNTEGEIQGMWRRHGRVANFWVMGGYTQQHRWFSKLLALQIKAELEGILPAAYGMDLPAHACEA</sequence>
<dbReference type="SUPFAM" id="SSF51905">
    <property type="entry name" value="FAD/NAD(P)-binding domain"/>
    <property type="match status" value="2"/>
</dbReference>
<dbReference type="PANTHER" id="PTHR43539:SF68">
    <property type="entry name" value="FLAVIN-BINDING MONOOXYGENASE-LIKE PROTEIN (AFU_ORTHOLOGUE AFUA_4G09220)"/>
    <property type="match status" value="1"/>
</dbReference>
<comment type="caution">
    <text evidence="2">The sequence shown here is derived from an EMBL/GenBank/DDBJ whole genome shotgun (WGS) entry which is preliminary data.</text>
</comment>
<organism evidence="2 3">
    <name type="scientific">Aureobasidium pullulans</name>
    <name type="common">Black yeast</name>
    <name type="synonym">Pullularia pullulans</name>
    <dbReference type="NCBI Taxonomy" id="5580"/>
    <lineage>
        <taxon>Eukaryota</taxon>
        <taxon>Fungi</taxon>
        <taxon>Dikarya</taxon>
        <taxon>Ascomycota</taxon>
        <taxon>Pezizomycotina</taxon>
        <taxon>Dothideomycetes</taxon>
        <taxon>Dothideomycetidae</taxon>
        <taxon>Dothideales</taxon>
        <taxon>Saccotheciaceae</taxon>
        <taxon>Aureobasidium</taxon>
    </lineage>
</organism>